<name>A0A8H9G284_9SPHI</name>
<reference evidence="1" key="1">
    <citation type="journal article" date="2014" name="Int. J. Syst. Evol. Microbiol.">
        <title>Complete genome sequence of Corynebacterium casei LMG S-19264T (=DSM 44701T), isolated from a smear-ripened cheese.</title>
        <authorList>
            <consortium name="US DOE Joint Genome Institute (JGI-PGF)"/>
            <person name="Walter F."/>
            <person name="Albersmeier A."/>
            <person name="Kalinowski J."/>
            <person name="Ruckert C."/>
        </authorList>
    </citation>
    <scope>NUCLEOTIDE SEQUENCE</scope>
    <source>
        <strain evidence="1">CGMCC 1.15966</strain>
    </source>
</reference>
<dbReference type="EMBL" id="BMKM01000012">
    <property type="protein sequence ID" value="GGE31981.1"/>
    <property type="molecule type" value="Genomic_DNA"/>
</dbReference>
<sequence length="185" mass="21136">MTLSNIWNDILELEDLDGYQADLEMVNNGFLRFRNRDGFSLSSFQKNKDQFVVRDEDNEVFTLKLDWLLNLQEVQSESGYLLKIEKIKSGHKISDNMGNYAEVTKVKSNIFKITDNNGNEQLANRGTWGAKSTISQGNTTIFSINYDLYADTYEIKDNQGTSLVVKNLYKYDHSQTHGNVGVSIN</sequence>
<comment type="caution">
    <text evidence="1">The sequence shown here is derived from an EMBL/GenBank/DDBJ whole genome shotgun (WGS) entry which is preliminary data.</text>
</comment>
<gene>
    <name evidence="1" type="ORF">GCM10011516_32110</name>
</gene>
<dbReference type="Proteomes" id="UP000614460">
    <property type="component" value="Unassembled WGS sequence"/>
</dbReference>
<dbReference type="AlphaFoldDB" id="A0A8H9G284"/>
<accession>A0A8H9G284</accession>
<evidence type="ECO:0000313" key="2">
    <source>
        <dbReference type="Proteomes" id="UP000614460"/>
    </source>
</evidence>
<organism evidence="1 2">
    <name type="scientific">Sphingobacterium cellulitidis</name>
    <dbReference type="NCBI Taxonomy" id="1768011"/>
    <lineage>
        <taxon>Bacteria</taxon>
        <taxon>Pseudomonadati</taxon>
        <taxon>Bacteroidota</taxon>
        <taxon>Sphingobacteriia</taxon>
        <taxon>Sphingobacteriales</taxon>
        <taxon>Sphingobacteriaceae</taxon>
        <taxon>Sphingobacterium</taxon>
    </lineage>
</organism>
<proteinExistence type="predicted"/>
<protein>
    <submittedName>
        <fullName evidence="1">Uncharacterized protein</fullName>
    </submittedName>
</protein>
<reference evidence="1" key="2">
    <citation type="submission" date="2020-09" db="EMBL/GenBank/DDBJ databases">
        <authorList>
            <person name="Sun Q."/>
            <person name="Zhou Y."/>
        </authorList>
    </citation>
    <scope>NUCLEOTIDE SEQUENCE</scope>
    <source>
        <strain evidence="1">CGMCC 1.15966</strain>
    </source>
</reference>
<keyword evidence="2" id="KW-1185">Reference proteome</keyword>
<evidence type="ECO:0000313" key="1">
    <source>
        <dbReference type="EMBL" id="GGE31981.1"/>
    </source>
</evidence>